<sequence length="170" mass="18621">MQQELIVILIVCLVGYRIIRRVRSQFQWIELRPRRLGFRIALFAAIGVLFMAEGGMSAVGLVSDALGILIGAALGIVGASMTAFERRGGELHYRGNAWIGGVVTALFVGRLVYRIYFALASSTGGDWNSADFFAAGSSWTSGLALIMFAYYVVYYALLLKQRGQATVRAR</sequence>
<dbReference type="EMBL" id="JAAAMV010000004">
    <property type="protein sequence ID" value="NBD24123.1"/>
    <property type="molecule type" value="Genomic_DNA"/>
</dbReference>
<evidence type="ECO:0000313" key="3">
    <source>
        <dbReference type="Proteomes" id="UP000665561"/>
    </source>
</evidence>
<organism evidence="2 3">
    <name type="scientific">Paenibacillus glycinis</name>
    <dbReference type="NCBI Taxonomy" id="2697035"/>
    <lineage>
        <taxon>Bacteria</taxon>
        <taxon>Bacillati</taxon>
        <taxon>Bacillota</taxon>
        <taxon>Bacilli</taxon>
        <taxon>Bacillales</taxon>
        <taxon>Paenibacillaceae</taxon>
        <taxon>Paenibacillus</taxon>
    </lineage>
</organism>
<name>A0ABW9XNM7_9BACL</name>
<dbReference type="Pfam" id="PF07301">
    <property type="entry name" value="DUF1453"/>
    <property type="match status" value="1"/>
</dbReference>
<keyword evidence="1" id="KW-0472">Membrane</keyword>
<keyword evidence="3" id="KW-1185">Reference proteome</keyword>
<dbReference type="InterPro" id="IPR058247">
    <property type="entry name" value="DUF1453"/>
</dbReference>
<feature type="transmembrane region" description="Helical" evidence="1">
    <location>
        <begin position="96"/>
        <end position="119"/>
    </location>
</feature>
<proteinExistence type="predicted"/>
<keyword evidence="1" id="KW-0812">Transmembrane</keyword>
<keyword evidence="1" id="KW-1133">Transmembrane helix</keyword>
<feature type="transmembrane region" description="Helical" evidence="1">
    <location>
        <begin position="36"/>
        <end position="59"/>
    </location>
</feature>
<dbReference type="Proteomes" id="UP000665561">
    <property type="component" value="Unassembled WGS sequence"/>
</dbReference>
<feature type="transmembrane region" description="Helical" evidence="1">
    <location>
        <begin position="65"/>
        <end position="84"/>
    </location>
</feature>
<evidence type="ECO:0000313" key="2">
    <source>
        <dbReference type="EMBL" id="NBD24123.1"/>
    </source>
</evidence>
<feature type="transmembrane region" description="Helical" evidence="1">
    <location>
        <begin position="6"/>
        <end position="24"/>
    </location>
</feature>
<gene>
    <name evidence="2" type="ORF">GT019_09580</name>
</gene>
<reference evidence="2 3" key="1">
    <citation type="submission" date="2020-01" db="EMBL/GenBank/DDBJ databases">
        <title>Paenibacillus soybeanensis sp. nov. isolated from the nodules of soybean (Glycine max(L.) Merr).</title>
        <authorList>
            <person name="Wang H."/>
        </authorList>
    </citation>
    <scope>NUCLEOTIDE SEQUENCE [LARGE SCALE GENOMIC DNA]</scope>
    <source>
        <strain evidence="2 3">T1</strain>
    </source>
</reference>
<dbReference type="RefSeq" id="WP_161742923.1">
    <property type="nucleotide sequence ID" value="NZ_JAAAMV010000004.1"/>
</dbReference>
<protein>
    <submittedName>
        <fullName evidence="2">DUF1453 family protein</fullName>
    </submittedName>
</protein>
<accession>A0ABW9XNM7</accession>
<feature type="transmembrane region" description="Helical" evidence="1">
    <location>
        <begin position="139"/>
        <end position="158"/>
    </location>
</feature>
<comment type="caution">
    <text evidence="2">The sequence shown here is derived from an EMBL/GenBank/DDBJ whole genome shotgun (WGS) entry which is preliminary data.</text>
</comment>
<evidence type="ECO:0000256" key="1">
    <source>
        <dbReference type="SAM" id="Phobius"/>
    </source>
</evidence>